<gene>
    <name evidence="1" type="ORF">RNJ44_02028</name>
</gene>
<dbReference type="InterPro" id="IPR011990">
    <property type="entry name" value="TPR-like_helical_dom_sf"/>
</dbReference>
<dbReference type="Proteomes" id="UP001623330">
    <property type="component" value="Unassembled WGS sequence"/>
</dbReference>
<dbReference type="Gene3D" id="1.25.40.10">
    <property type="entry name" value="Tetratricopeptide repeat domain"/>
    <property type="match status" value="1"/>
</dbReference>
<organism evidence="1 2">
    <name type="scientific">Nakaseomyces bracarensis</name>
    <dbReference type="NCBI Taxonomy" id="273131"/>
    <lineage>
        <taxon>Eukaryota</taxon>
        <taxon>Fungi</taxon>
        <taxon>Dikarya</taxon>
        <taxon>Ascomycota</taxon>
        <taxon>Saccharomycotina</taxon>
        <taxon>Saccharomycetes</taxon>
        <taxon>Saccharomycetales</taxon>
        <taxon>Saccharomycetaceae</taxon>
        <taxon>Nakaseomyces</taxon>
    </lineage>
</organism>
<reference evidence="1 2" key="1">
    <citation type="submission" date="2024-05" db="EMBL/GenBank/DDBJ databases">
        <title>Long read based assembly of the Candida bracarensis genome reveals expanded adhesin content.</title>
        <authorList>
            <person name="Marcet-Houben M."/>
            <person name="Ksiezopolska E."/>
            <person name="Gabaldon T."/>
        </authorList>
    </citation>
    <scope>NUCLEOTIDE SEQUENCE [LARGE SCALE GENOMIC DNA]</scope>
    <source>
        <strain evidence="1 2">CBM6</strain>
    </source>
</reference>
<dbReference type="SUPFAM" id="SSF81901">
    <property type="entry name" value="HCP-like"/>
    <property type="match status" value="2"/>
</dbReference>
<evidence type="ECO:0000313" key="2">
    <source>
        <dbReference type="Proteomes" id="UP001623330"/>
    </source>
</evidence>
<protein>
    <submittedName>
        <fullName evidence="1">Protein MSS2, mitochondrial</fullName>
    </submittedName>
</protein>
<evidence type="ECO:0000313" key="1">
    <source>
        <dbReference type="EMBL" id="KAL3228941.1"/>
    </source>
</evidence>
<comment type="caution">
    <text evidence="1">The sequence shown here is derived from an EMBL/GenBank/DDBJ whole genome shotgun (WGS) entry which is preliminary data.</text>
</comment>
<name>A0ABR4NMF9_9SACH</name>
<sequence>MSFLRSLWSKQAGSEALKTLEISKSFNDHFPRKKTLNKLLFDLNSRLAYKKLYPVCVALYHDAEDSTVKQVLQGVRGSDLMIMRNALEKVRNRTRYIRQDILSLESKLLDKAAELGDNDAISLLSFNTLKEELKGNETEDDGDEVEIARKLFKELYNIEHPLTIKLLGDLSLDNGNSVEALKFYRKFIDIAVRDHGKLLYGNDELIGEVYGKIGEIEFTYNSNILKAEENWIRCLQLTSVETSVRWYYLLSQVYMNSEPMKARILLEKCAAQGFKESFTSLGFIEMNLFDNIDRAKEWFKLGMEVFELQSFIGFFDCCVNREDWISALKCFRSIEKISKMESFGNDSNHKPVTQSFLNTRAQSIEKVLLKAGFQ</sequence>
<accession>A0ABR4NMF9</accession>
<proteinExistence type="predicted"/>
<keyword evidence="2" id="KW-1185">Reference proteome</keyword>
<dbReference type="EMBL" id="JBEVYD010000012">
    <property type="protein sequence ID" value="KAL3228941.1"/>
    <property type="molecule type" value="Genomic_DNA"/>
</dbReference>